<accession>A0A815CWT7</accession>
<dbReference type="Gene3D" id="3.40.50.300">
    <property type="entry name" value="P-loop containing nucleotide triphosphate hydrolases"/>
    <property type="match status" value="3"/>
</dbReference>
<name>A0A815CWT7_9BILA</name>
<dbReference type="InterPro" id="IPR000185">
    <property type="entry name" value="SecA"/>
</dbReference>
<dbReference type="InterPro" id="IPR014001">
    <property type="entry name" value="Helicase_ATP-bd"/>
</dbReference>
<keyword evidence="1" id="KW-0963">Cytoplasm</keyword>
<evidence type="ECO:0000256" key="3">
    <source>
        <dbReference type="ARBA" id="ARBA00023010"/>
    </source>
</evidence>
<protein>
    <recommendedName>
        <fullName evidence="9">Protein translocase subunit SecA</fullName>
    </recommendedName>
</protein>
<dbReference type="PROSITE" id="PS51192">
    <property type="entry name" value="HELICASE_ATP_BIND_1"/>
    <property type="match status" value="1"/>
</dbReference>
<dbReference type="Pfam" id="PF07517">
    <property type="entry name" value="SecA_DEAD"/>
    <property type="match status" value="1"/>
</dbReference>
<dbReference type="SUPFAM" id="SSF52540">
    <property type="entry name" value="P-loop containing nucleoside triphosphate hydrolases"/>
    <property type="match status" value="2"/>
</dbReference>
<dbReference type="EMBL" id="CAJNOE010000614">
    <property type="protein sequence ID" value="CAF1289336.1"/>
    <property type="molecule type" value="Genomic_DNA"/>
</dbReference>
<gene>
    <name evidence="7" type="ORF">IZO911_LOCUS33421</name>
</gene>
<dbReference type="PROSITE" id="PS51194">
    <property type="entry name" value="HELICASE_CTER"/>
    <property type="match status" value="1"/>
</dbReference>
<evidence type="ECO:0000256" key="1">
    <source>
        <dbReference type="ARBA" id="ARBA00022490"/>
    </source>
</evidence>
<feature type="domain" description="Helicase C-terminal" evidence="5">
    <location>
        <begin position="1901"/>
        <end position="2085"/>
    </location>
</feature>
<dbReference type="Gene3D" id="3.90.1440.10">
    <property type="entry name" value="SecA, preprotein cross-linking domain"/>
    <property type="match status" value="1"/>
</dbReference>
<dbReference type="InterPro" id="IPR014018">
    <property type="entry name" value="SecA_motor_DEAD"/>
</dbReference>
<dbReference type="Proteomes" id="UP000663860">
    <property type="component" value="Unassembled WGS sequence"/>
</dbReference>
<dbReference type="PROSITE" id="PS51196">
    <property type="entry name" value="SECA_MOTOR_DEAD"/>
    <property type="match status" value="1"/>
</dbReference>
<sequence length="3508" mass="402882">MSMDYTDESLQLTITEAIYATDVGLSLGKLFKQLFGVNDYDKVSNTLKTFVRRHYINQLKGFVRHFGKKHIYEQLKAGSTVFIKRFEQQKALHNLFNDVARVQLRINCLLEENSEGSLFTEFSRYFIRLRNRFVPIQAEETFRLALIEWFKSGEMTKMIRSELNSWFQNGATLNKFKQMSLSVATNRDSHNVKVIKAVQQISTDEFMKLEDLKGLLSKFLAPTVINGKGKKVELRGRTIFLSDCIIDIVEKWKSKAASAQNYFEHGSDGTDGLPGYSSGNCCLYAKEMVNPSWLSVYLNGGRGQDGGDGGDGYNGKDGIGITQNELDTLCVKYSSLYFNWWSTFQGYSPPSNWKQKYRNWNSSTQFGYAEYQDEHGRIIKYSFAGDVGWVYTTYHLYFMVVGSAGTAGTQGGRNGVGGEGGYRGICKAENPETGESFSINIERNMGQNGIDGLVGKSGRCGVNGNHMALIDRSLTGGEKHYIGSSTTELSTSFDYEAQTYNRLNGDRKHVEKKSACFARFSTTQVDTTERKAHAPVQRNERSRASKAIAKKHVITEEVLSRAEEFFEAENAFLADACKQTAASHHNDEEVDEEKEAAENVSEEMVMLRQRDESQIIKYIPESEKKSRPKITPQNLIQRIRATGRFGTIGSAAQNIFDLFEIEISSLLLETVRFHILFQKNHFYHCVMDSKLSLALIAAQQDRLVNGKNFNDIVAIAKDITTRRRQKFAYARFSANLKKFVNDFEKVESVPNLSIDIGAEKLEGVKKANYEVHPDSVTKEINDFFCDFLKYRVQQDLLTLLHDFYKGVNEKYVAMLRSFNEQIDWTDKKSFEAYFNMLQAWHKEDENRKKAMEANTEDDMEEVLPKLRDQTTLETQFEVFMTTLHKENKLWADLLNALRHYIKGNKELIARFGEVPVFSEKKSLRQKVTSVFSNKSTSSFIEQSLYVIRLYWLSFRILTYMRHLYNCNELFAIETGKIRHNDVYTDDGNDPAFDHFIHRAQTRSLDVANEACQLYMEKNGMYCASVRYLMAYRCDINYQSYVESGYYELSKKENFNSTAKKIHLLWIDKQKVHRIIVSEDYRDLIQSQIKMMEKYPYTLEIELDTDSERDYRLSSVRQKFTSFYAKPFQNAIMQWIEGYLVVTNDQTFLHHLNNRFYIDGCHLTPFELQFILLSAAKWQTNYRCPIKFLLLISSSVSQGELINIFLYISIIYYQGYRFHDTKIYHGIQLIENVRHKALFAVKLNEYEEPIDTDQMYKLILMLQHSSDGSEQLENMTLYEWIDIANRQKWSEIGVLIKKYGDVGYYLGFLDDHGRTDEEERMRDVFECVQYIPEILIAKISQLIVNGEVNANKDYFNTLLLLLKLGNDFPDLKVISDKRPYLITHELVQQKFMKFIKQRNPGAYLTILPNNKRTVDEMIELVTGLHDATKESKEARKTETLQNSNKTDETLPISMRLLLEYDDYLYELHQLRLRPTQRMAVLYAVESGKNVLEQVNTGEGKSYIIAAIAIIRCKIGHKHVDIITSSPVLAQRDADDMRSLYAKFELTVGHNCDEDVEQRKKAYESHIVYGDIARFQRDYLLHTFYKKNVLGDRTRDAVVVDEVDNMLLDNGNNMLYLSHNVVGLNLLDSLLIFIQKQIYLPIFSGIKNDLESTQIQFEDRKIKQAVMQDIYGQLTLSDLMKLKSHKMTKKDVEEAFNKLIQNELIDVDGYLKITNVDQLSPLKNRFSDDQVFLVRLKNTFRIILDRQRTINLPKCLRDFVQLHLDELIKSSKNAMFMKNDHEYVVDVDHNGGSSFIEPRITIIDANTGADLATSQWSGGLHQFLQIKHGCRLSPISLKAVFVSNVAYLKGYEKINGLSGTLGSEHESRTLIELYDADLVKIPTFKPKIFYEHVPVIATNETDWLQNLFDEVCDQVNAKRSVLIICESISHLRMVKSELESQYRQQTKPTKEIKTCFESIIMYEREFNKFKFGVGSELQCSKLIIATNLAGRGTDIKLSCELIEARGLHVITAFLPVNCRIEEQAFGRAARAGEPGSAQIIAMRATDDGIQSSVFQLKMFRDNQEVHRLASLASFYKFHTETEEKCLEKFRHHCKEALSIIYSSKYTNTPDVLPTPAQVVYFALLDKWALWLDQNALLINHCAKNHSQKEKEAIIASVDGFLHAHPIDDAKNSHEEKEAIIASIDGFLHAHPTDDAKNFQEEKEAIIASIDGFLHAHPTDDAKNFQEEREAIIASVTDLLNANPIHDAKNCYEVAKEWIDFPQSLITLGIIQMSHDNGFQAAEDTFKRILGDGYEFAAEVYYFKACMRMCQWTKTRRTLDSIKITPGENFPENIEYAIEYFRKSRALFTERVQRRQREAQIVMEFLDASASNHIKTCGFAEQQKAIISTYELIIANIEWILGIPCRSDMFVTEGIPKDYANEIYESFVRQGVISPIRISKYELENWQINPLRHNFKLSHKNIVQLIDEIKNDARSETFDDDIVLDANIMAAHVNLSYRIDFWMQLKRLNVFVHAKETEKDDKELELEERIKHVLLVDSDFKDKLPTWMTQLKPIPEFDLETLRYQVRLSNETEHGLMYDYSDITALKNKNNITEIEELVKSKVIRHDWIGQINVKVLRHIEYFDSFDGVTTTDIADFFNIDVVSAAWIIDLLIENGVLKRHTMEMHQLTQDEQLWKEKVEVYVNKEITDKANLIAKHADNLIKIRNLPILKNITPGIIAHYCKFTDNDQLLTFFKLLKDENLLIPFFFTKFRLYGKLDCSCLPSSIANEIDAFLSDRFAYSFALEHLCIALDKSIYDPKTPKNLFLKENPQDELYEELISFGIGEQSCISQEDYLFLDFDQFKYKDELIAVINTHRTKLWDQTHYHMEFVPFASYFTTQGYTIDSDTKAIIENGLLMVISKKNESIGWTLQNFVIKNVVEISKTMWSKVKAVGNFFYSIGSGICSFVSPFIEHCVDAFDYAAECGIAAGRAIKAEVMKVVDVIAESEIVKIATQTVMDITSVIGEQIVNAAQAVRDTIVTVADQTGITAATKAVGIVATTVGTVLAETTVAVTTTIVNTATDVGEYIASTKVFTLAKQAFNDAMNTANNVYKKMSAYVTAAAESYSYYNQCRFAARRLAIEQRGIIDEHFILQSYDKAMSSENRVEENDSIFEQKMRDYMLQSALSWMSQAKSIISTIAEKHFANIHNSLSYTDIQAVVEGGRAISKLKTEATEHLVVLANITKVVFFQVIKHYAVQRNTNLTTLSLSELGLSQTKHNFDQLAESIKMICEEIQETVENNNPNVYSSNDLIINVQNILQEKLKTLVDSVFIDPTIKLTSAFLESCRNHPQLATMSAFSKEDTALKKAISDFNASTQNKKNAEFLLHQLHKVVIDMLTSHPNDKELLKFAIKFGFPLPLAAMKPIASTVHSIFSKNNYSTGFWLLAYAEDADFEKNQPILKYATADTAKMQIKLRCVNDQLFICRTDFMKYSGSDDINGCFFYESLMEKMKHLKKCFPNHELSFRELLIQYI</sequence>
<evidence type="ECO:0008006" key="9">
    <source>
        <dbReference type="Google" id="ProtNLM"/>
    </source>
</evidence>
<dbReference type="PANTHER" id="PTHR30612">
    <property type="entry name" value="SECA INNER MEMBRANE COMPONENT OF SEC PROTEIN SECRETION SYSTEM"/>
    <property type="match status" value="1"/>
</dbReference>
<keyword evidence="2" id="KW-0813">Transport</keyword>
<dbReference type="GO" id="GO:0005524">
    <property type="term" value="F:ATP binding"/>
    <property type="evidence" value="ECO:0007669"/>
    <property type="project" value="InterPro"/>
</dbReference>
<feature type="domain" description="Helicase ATP-binding" evidence="4">
    <location>
        <begin position="1480"/>
        <end position="1616"/>
    </location>
</feature>
<organism evidence="7 8">
    <name type="scientific">Adineta steineri</name>
    <dbReference type="NCBI Taxonomy" id="433720"/>
    <lineage>
        <taxon>Eukaryota</taxon>
        <taxon>Metazoa</taxon>
        <taxon>Spiralia</taxon>
        <taxon>Gnathifera</taxon>
        <taxon>Rotifera</taxon>
        <taxon>Eurotatoria</taxon>
        <taxon>Bdelloidea</taxon>
        <taxon>Adinetida</taxon>
        <taxon>Adinetidae</taxon>
        <taxon>Adineta</taxon>
    </lineage>
</organism>
<dbReference type="SUPFAM" id="SSF81767">
    <property type="entry name" value="Pre-protein crosslinking domain of SecA"/>
    <property type="match status" value="1"/>
</dbReference>
<dbReference type="InterPro" id="IPR027417">
    <property type="entry name" value="P-loop_NTPase"/>
</dbReference>
<feature type="domain" description="SecA family profile" evidence="6">
    <location>
        <begin position="1388"/>
        <end position="2096"/>
    </location>
</feature>
<proteinExistence type="predicted"/>
<keyword evidence="3" id="KW-0811">Translocation</keyword>
<dbReference type="InterPro" id="IPR011115">
    <property type="entry name" value="SecA_DEAD"/>
</dbReference>
<keyword evidence="2" id="KW-0653">Protein transport</keyword>
<evidence type="ECO:0000259" key="4">
    <source>
        <dbReference type="PROSITE" id="PS51192"/>
    </source>
</evidence>
<evidence type="ECO:0000313" key="8">
    <source>
        <dbReference type="Proteomes" id="UP000663860"/>
    </source>
</evidence>
<dbReference type="GO" id="GO:0006886">
    <property type="term" value="P:intracellular protein transport"/>
    <property type="evidence" value="ECO:0007669"/>
    <property type="project" value="InterPro"/>
</dbReference>
<evidence type="ECO:0000313" key="7">
    <source>
        <dbReference type="EMBL" id="CAF1289336.1"/>
    </source>
</evidence>
<dbReference type="SMART" id="SM00957">
    <property type="entry name" value="SecA_DEAD"/>
    <property type="match status" value="1"/>
</dbReference>
<dbReference type="PANTHER" id="PTHR30612:SF0">
    <property type="entry name" value="CHLOROPLAST PROTEIN-TRANSPORTING ATPASE"/>
    <property type="match status" value="1"/>
</dbReference>
<evidence type="ECO:0000256" key="2">
    <source>
        <dbReference type="ARBA" id="ARBA00022927"/>
    </source>
</evidence>
<evidence type="ECO:0000259" key="5">
    <source>
        <dbReference type="PROSITE" id="PS51194"/>
    </source>
</evidence>
<evidence type="ECO:0000259" key="6">
    <source>
        <dbReference type="PROSITE" id="PS51196"/>
    </source>
</evidence>
<comment type="caution">
    <text evidence="7">The sequence shown here is derived from an EMBL/GenBank/DDBJ whole genome shotgun (WGS) entry which is preliminary data.</text>
</comment>
<dbReference type="GO" id="GO:0016020">
    <property type="term" value="C:membrane"/>
    <property type="evidence" value="ECO:0007669"/>
    <property type="project" value="InterPro"/>
</dbReference>
<dbReference type="InterPro" id="IPR001650">
    <property type="entry name" value="Helicase_C-like"/>
</dbReference>
<dbReference type="GO" id="GO:0006605">
    <property type="term" value="P:protein targeting"/>
    <property type="evidence" value="ECO:0007669"/>
    <property type="project" value="InterPro"/>
</dbReference>
<dbReference type="GO" id="GO:0017038">
    <property type="term" value="P:protein import"/>
    <property type="evidence" value="ECO:0007669"/>
    <property type="project" value="InterPro"/>
</dbReference>
<dbReference type="InterPro" id="IPR036670">
    <property type="entry name" value="SecA_X-link_sf"/>
</dbReference>
<reference evidence="7" key="1">
    <citation type="submission" date="2021-02" db="EMBL/GenBank/DDBJ databases">
        <authorList>
            <person name="Nowell W R."/>
        </authorList>
    </citation>
    <scope>NUCLEOTIDE SEQUENCE</scope>
</reference>